<dbReference type="GO" id="GO:0030599">
    <property type="term" value="F:pectinesterase activity"/>
    <property type="evidence" value="ECO:0000318"/>
    <property type="project" value="GO_Central"/>
</dbReference>
<evidence type="ECO:0000256" key="8">
    <source>
        <dbReference type="ARBA" id="ARBA00022801"/>
    </source>
</evidence>
<gene>
    <name evidence="14" type="ORF">EUGRSUZ_K00113</name>
</gene>
<dbReference type="FunCoup" id="A0A058ZYU5">
    <property type="interactions" value="164"/>
</dbReference>
<feature type="active site" evidence="11">
    <location>
        <position position="228"/>
    </location>
</feature>
<feature type="domain" description="Pectinesterase catalytic" evidence="13">
    <location>
        <begin position="77"/>
        <end position="362"/>
    </location>
</feature>
<evidence type="ECO:0000256" key="4">
    <source>
        <dbReference type="ARBA" id="ARBA00013229"/>
    </source>
</evidence>
<evidence type="ECO:0000313" key="14">
    <source>
        <dbReference type="EMBL" id="KCW46225.1"/>
    </source>
</evidence>
<protein>
    <recommendedName>
        <fullName evidence="4 12">Pectinesterase</fullName>
        <ecNumber evidence="4 12">3.1.1.11</ecNumber>
    </recommendedName>
</protein>
<comment type="catalytic activity">
    <reaction evidence="10 12">
        <text>[(1-&gt;4)-alpha-D-galacturonosyl methyl ester](n) + n H2O = [(1-&gt;4)-alpha-D-galacturonosyl](n) + n methanol + n H(+)</text>
        <dbReference type="Rhea" id="RHEA:22380"/>
        <dbReference type="Rhea" id="RHEA-COMP:14570"/>
        <dbReference type="Rhea" id="RHEA-COMP:14573"/>
        <dbReference type="ChEBI" id="CHEBI:15377"/>
        <dbReference type="ChEBI" id="CHEBI:15378"/>
        <dbReference type="ChEBI" id="CHEBI:17790"/>
        <dbReference type="ChEBI" id="CHEBI:140522"/>
        <dbReference type="ChEBI" id="CHEBI:140523"/>
        <dbReference type="EC" id="3.1.1.11"/>
    </reaction>
</comment>
<dbReference type="InterPro" id="IPR012334">
    <property type="entry name" value="Pectin_lyas_fold"/>
</dbReference>
<evidence type="ECO:0000256" key="10">
    <source>
        <dbReference type="ARBA" id="ARBA00047928"/>
    </source>
</evidence>
<keyword evidence="5" id="KW-0134">Cell wall</keyword>
<evidence type="ECO:0000259" key="13">
    <source>
        <dbReference type="Pfam" id="PF01095"/>
    </source>
</evidence>
<comment type="pathway">
    <text evidence="2 12">Glycan metabolism; pectin degradation; 2-dehydro-3-deoxy-D-gluconate from pectin: step 1/5.</text>
</comment>
<dbReference type="SUPFAM" id="SSF51126">
    <property type="entry name" value="Pectin lyase-like"/>
    <property type="match status" value="1"/>
</dbReference>
<evidence type="ECO:0000256" key="1">
    <source>
        <dbReference type="ARBA" id="ARBA00004191"/>
    </source>
</evidence>
<keyword evidence="9 12" id="KW-0063">Aspartyl esterase</keyword>
<dbReference type="Gramene" id="KCW46225">
    <property type="protein sequence ID" value="KCW46225"/>
    <property type="gene ID" value="EUGRSUZ_K00113"/>
</dbReference>
<dbReference type="GO" id="GO:0042545">
    <property type="term" value="P:cell wall modification"/>
    <property type="evidence" value="ECO:0007669"/>
    <property type="project" value="UniProtKB-UniRule"/>
</dbReference>
<dbReference type="PANTHER" id="PTHR31321">
    <property type="entry name" value="ACYL-COA THIOESTER HYDROLASE YBHC-RELATED"/>
    <property type="match status" value="1"/>
</dbReference>
<reference evidence="14" key="1">
    <citation type="submission" date="2013-07" db="EMBL/GenBank/DDBJ databases">
        <title>The genome of Eucalyptus grandis.</title>
        <authorList>
            <person name="Schmutz J."/>
            <person name="Hayes R."/>
            <person name="Myburg A."/>
            <person name="Tuskan G."/>
            <person name="Grattapaglia D."/>
            <person name="Rokhsar D.S."/>
        </authorList>
    </citation>
    <scope>NUCLEOTIDE SEQUENCE</scope>
    <source>
        <tissue evidence="14">Leaf extractions</tissue>
    </source>
</reference>
<dbReference type="UniPathway" id="UPA00545">
    <property type="reaction ID" value="UER00823"/>
</dbReference>
<dbReference type="InterPro" id="IPR000070">
    <property type="entry name" value="Pectinesterase_cat"/>
</dbReference>
<keyword evidence="6" id="KW-0964">Secreted</keyword>
<evidence type="ECO:0000256" key="12">
    <source>
        <dbReference type="RuleBase" id="RU000589"/>
    </source>
</evidence>
<organism evidence="14">
    <name type="scientific">Eucalyptus grandis</name>
    <name type="common">Flooded gum</name>
    <dbReference type="NCBI Taxonomy" id="71139"/>
    <lineage>
        <taxon>Eukaryota</taxon>
        <taxon>Viridiplantae</taxon>
        <taxon>Streptophyta</taxon>
        <taxon>Embryophyta</taxon>
        <taxon>Tracheophyta</taxon>
        <taxon>Spermatophyta</taxon>
        <taxon>Magnoliopsida</taxon>
        <taxon>eudicotyledons</taxon>
        <taxon>Gunneridae</taxon>
        <taxon>Pentapetalae</taxon>
        <taxon>rosids</taxon>
        <taxon>malvids</taxon>
        <taxon>Myrtales</taxon>
        <taxon>Myrtaceae</taxon>
        <taxon>Myrtoideae</taxon>
        <taxon>Eucalypteae</taxon>
        <taxon>Eucalyptus</taxon>
    </lineage>
</organism>
<comment type="subcellular location">
    <subcellularLocation>
        <location evidence="1">Secreted</location>
        <location evidence="1">Cell wall</location>
    </subcellularLocation>
</comment>
<dbReference type="PROSITE" id="PS00503">
    <property type="entry name" value="PECTINESTERASE_2"/>
    <property type="match status" value="1"/>
</dbReference>
<sequence length="372" mass="40225">MANKLEFRGLPPLAIAILSLLIALAQIAVSDDKIPIPADKSQVNAWFQQNVQAFEARKGTLDPNLEAAEAIPPKVIRVSQDGSGDFKTVTEAINSIPAGNSQRVIVSIAGGVYKEKITIERTKPFVTLYGSPNDMPKLTYSGTAQQYGTVDSASIIVESDYFVGANLIIENSAPRPDGKAAGGQAVALRTSGDKAAFYNCRMLGFQDTLCDDRGFHFFKDCYIEGTVDFIFGSGTSIYLNTELRVLGDSGLSVITAQARQSNTEDTGYSLVHCSITGTGNGTFLGRAWMPSPRVIFSYTDMSSVINPLGWSDNFHPERQRTVTFAEYKCSGEGSTPAGRAKFAKQLSDADVQTFISLSYIVGSKWLLPPPRV</sequence>
<feature type="chain" id="PRO_5005102123" description="Pectinesterase" evidence="12">
    <location>
        <begin position="31"/>
        <end position="372"/>
    </location>
</feature>
<evidence type="ECO:0000256" key="3">
    <source>
        <dbReference type="ARBA" id="ARBA00008891"/>
    </source>
</evidence>
<dbReference type="OrthoDB" id="2019149at2759"/>
<dbReference type="InterPro" id="IPR033131">
    <property type="entry name" value="Pectinesterase_Asp_AS"/>
</dbReference>
<dbReference type="EC" id="3.1.1.11" evidence="4 12"/>
<evidence type="ECO:0000256" key="11">
    <source>
        <dbReference type="PROSITE-ProRule" id="PRU10040"/>
    </source>
</evidence>
<feature type="signal peptide" evidence="12">
    <location>
        <begin position="1"/>
        <end position="30"/>
    </location>
</feature>
<evidence type="ECO:0000256" key="9">
    <source>
        <dbReference type="ARBA" id="ARBA00023085"/>
    </source>
</evidence>
<dbReference type="eggNOG" id="ENOG502R3C8">
    <property type="taxonomic scope" value="Eukaryota"/>
</dbReference>
<dbReference type="OMA" id="CQFSGYQ"/>
<evidence type="ECO:0000256" key="7">
    <source>
        <dbReference type="ARBA" id="ARBA00022729"/>
    </source>
</evidence>
<dbReference type="STRING" id="71139.A0A058ZYU5"/>
<proteinExistence type="inferred from homology"/>
<dbReference type="Gene3D" id="2.160.20.10">
    <property type="entry name" value="Single-stranded right-handed beta-helix, Pectin lyase-like"/>
    <property type="match status" value="1"/>
</dbReference>
<dbReference type="EMBL" id="KK198763">
    <property type="protein sequence ID" value="KCW46225.1"/>
    <property type="molecule type" value="Genomic_DNA"/>
</dbReference>
<keyword evidence="8 12" id="KW-0378">Hydrolase</keyword>
<dbReference type="Pfam" id="PF01095">
    <property type="entry name" value="Pectinesterase"/>
    <property type="match status" value="1"/>
</dbReference>
<evidence type="ECO:0000256" key="5">
    <source>
        <dbReference type="ARBA" id="ARBA00022512"/>
    </source>
</evidence>
<evidence type="ECO:0000256" key="2">
    <source>
        <dbReference type="ARBA" id="ARBA00005184"/>
    </source>
</evidence>
<dbReference type="KEGG" id="egr:104426935"/>
<accession>A0A058ZYU5</accession>
<dbReference type="InParanoid" id="A0A058ZYU5"/>
<dbReference type="InterPro" id="IPR011050">
    <property type="entry name" value="Pectin_lyase_fold/virulence"/>
</dbReference>
<dbReference type="GO" id="GO:0045490">
    <property type="term" value="P:pectin catabolic process"/>
    <property type="evidence" value="ECO:0000318"/>
    <property type="project" value="GO_Central"/>
</dbReference>
<dbReference type="PANTHER" id="PTHR31321:SF87">
    <property type="entry name" value="PECTINESTERASE 63-RELATED"/>
    <property type="match status" value="1"/>
</dbReference>
<dbReference type="AlphaFoldDB" id="A0A058ZYU5"/>
<comment type="similarity">
    <text evidence="3">Belongs to the pectinesterase family.</text>
</comment>
<name>A0A058ZYU5_EUCGR</name>
<keyword evidence="7 12" id="KW-0732">Signal</keyword>
<dbReference type="FunFam" id="2.160.20.10:FF:000008">
    <property type="entry name" value="Pectinesterase"/>
    <property type="match status" value="1"/>
</dbReference>
<evidence type="ECO:0000256" key="6">
    <source>
        <dbReference type="ARBA" id="ARBA00022525"/>
    </source>
</evidence>